<reference evidence="1" key="1">
    <citation type="journal article" date="2020" name="Ecol. Evol.">
        <title>Genome structure and content of the rice root-knot nematode (Meloidogyne graminicola).</title>
        <authorList>
            <person name="Phan N.T."/>
            <person name="Danchin E.G.J."/>
            <person name="Klopp C."/>
            <person name="Perfus-Barbeoch L."/>
            <person name="Kozlowski D.K."/>
            <person name="Koutsovoulos G.D."/>
            <person name="Lopez-Roques C."/>
            <person name="Bouchez O."/>
            <person name="Zahm M."/>
            <person name="Besnard G."/>
            <person name="Bellafiore S."/>
        </authorList>
    </citation>
    <scope>NUCLEOTIDE SEQUENCE</scope>
    <source>
        <strain evidence="1">VN-18</strain>
    </source>
</reference>
<evidence type="ECO:0000313" key="1">
    <source>
        <dbReference type="EMBL" id="KAF7636018.1"/>
    </source>
</evidence>
<name>A0A8S9ZQY0_9BILA</name>
<accession>A0A8S9ZQY0</accession>
<proteinExistence type="predicted"/>
<protein>
    <submittedName>
        <fullName evidence="1">Uncharacterized protein</fullName>
    </submittedName>
</protein>
<feature type="non-terminal residue" evidence="1">
    <location>
        <position position="1"/>
    </location>
</feature>
<gene>
    <name evidence="1" type="ORF">Mgra_00004599</name>
</gene>
<dbReference type="OrthoDB" id="3863715at2759"/>
<dbReference type="AlphaFoldDB" id="A0A8S9ZQY0"/>
<organism evidence="1 2">
    <name type="scientific">Meloidogyne graminicola</name>
    <dbReference type="NCBI Taxonomy" id="189291"/>
    <lineage>
        <taxon>Eukaryota</taxon>
        <taxon>Metazoa</taxon>
        <taxon>Ecdysozoa</taxon>
        <taxon>Nematoda</taxon>
        <taxon>Chromadorea</taxon>
        <taxon>Rhabditida</taxon>
        <taxon>Tylenchina</taxon>
        <taxon>Tylenchomorpha</taxon>
        <taxon>Tylenchoidea</taxon>
        <taxon>Meloidogynidae</taxon>
        <taxon>Meloidogyninae</taxon>
        <taxon>Meloidogyne</taxon>
    </lineage>
</organism>
<evidence type="ECO:0000313" key="2">
    <source>
        <dbReference type="Proteomes" id="UP000605970"/>
    </source>
</evidence>
<dbReference type="Proteomes" id="UP000605970">
    <property type="component" value="Unassembled WGS sequence"/>
</dbReference>
<comment type="caution">
    <text evidence="1">The sequence shown here is derived from an EMBL/GenBank/DDBJ whole genome shotgun (WGS) entry which is preliminary data.</text>
</comment>
<dbReference type="EMBL" id="JABEBT010000035">
    <property type="protein sequence ID" value="KAF7636018.1"/>
    <property type="molecule type" value="Genomic_DNA"/>
</dbReference>
<keyword evidence="2" id="KW-1185">Reference proteome</keyword>
<sequence length="92" mass="10874">GRSGHKDTDCIYVHPNARAVDGKIKGCYNCGGNHRKGQRKEHRFLPMPLKELMKRRIQLPREFVENMDFEYAQDCDIPVYRHTVYKLPRKTN</sequence>